<dbReference type="Gene3D" id="2.40.50.120">
    <property type="match status" value="1"/>
</dbReference>
<dbReference type="InterPro" id="IPR001820">
    <property type="entry name" value="TIMP"/>
</dbReference>
<keyword evidence="4" id="KW-0597">Phosphoprotein</keyword>
<evidence type="ECO:0000313" key="11">
    <source>
        <dbReference type="Proteomes" id="UP001652622"/>
    </source>
</evidence>
<organism evidence="11 12">
    <name type="scientific">Pantherophis guttatus</name>
    <name type="common">Corn snake</name>
    <name type="synonym">Elaphe guttata</name>
    <dbReference type="NCBI Taxonomy" id="94885"/>
    <lineage>
        <taxon>Eukaryota</taxon>
        <taxon>Metazoa</taxon>
        <taxon>Chordata</taxon>
        <taxon>Craniata</taxon>
        <taxon>Vertebrata</taxon>
        <taxon>Euteleostomi</taxon>
        <taxon>Lepidosauria</taxon>
        <taxon>Squamata</taxon>
        <taxon>Bifurcata</taxon>
        <taxon>Unidentata</taxon>
        <taxon>Episquamata</taxon>
        <taxon>Toxicofera</taxon>
        <taxon>Serpentes</taxon>
        <taxon>Colubroidea</taxon>
        <taxon>Colubridae</taxon>
        <taxon>Colubrinae</taxon>
        <taxon>Pantherophis</taxon>
    </lineage>
</organism>
<feature type="chain" id="PRO_5045468580" description="Metalloproteinase inhibitor 1" evidence="9">
    <location>
        <begin position="27"/>
        <end position="156"/>
    </location>
</feature>
<comment type="subunit">
    <text evidence="7">Interacts with MMP1, MMP3, MMP10 and MMP13, but has only very low affinity for MMP14. Interacts with CD63; identified in a complex with CD63 and ITGB1.</text>
</comment>
<dbReference type="GO" id="GO:0030414">
    <property type="term" value="F:peptidase inhibitor activity"/>
    <property type="evidence" value="ECO:0007669"/>
    <property type="project" value="UniProtKB-KW"/>
</dbReference>
<sequence>MDTTKSHGFSLASFLVLMFLGDLTEACSTCREISLRDACCTHDFVMRVQFMSVRRDPEFPIHLNMFSIQPIQVFKGPMYLRNARVLYSPEEEYYCGYQHRGPLRGDDYLISGLIDDIGPQINKCHLAKPWNEVSLIDKMNLNRVAGKDCSTICPRD</sequence>
<dbReference type="InterPro" id="IPR008993">
    <property type="entry name" value="TIMP-like_OB-fold"/>
</dbReference>
<dbReference type="InterPro" id="IPR001134">
    <property type="entry name" value="Netrin_domain"/>
</dbReference>
<evidence type="ECO:0000256" key="8">
    <source>
        <dbReference type="ARBA" id="ARBA00030100"/>
    </source>
</evidence>
<comment type="subcellular location">
    <subcellularLocation>
        <location evidence="1">Secreted</location>
    </subcellularLocation>
</comment>
<feature type="signal peptide" evidence="9">
    <location>
        <begin position="1"/>
        <end position="26"/>
    </location>
</feature>
<feature type="domain" description="NTR" evidence="10">
    <location>
        <begin position="27"/>
        <end position="149"/>
    </location>
</feature>
<keyword evidence="12" id="KW-0483">Metalloprotease inhibitor</keyword>
<evidence type="ECO:0000256" key="7">
    <source>
        <dbReference type="ARBA" id="ARBA00025946"/>
    </source>
</evidence>
<dbReference type="SUPFAM" id="SSF50242">
    <property type="entry name" value="TIMP-like"/>
    <property type="match status" value="1"/>
</dbReference>
<dbReference type="Proteomes" id="UP001652622">
    <property type="component" value="Unplaced"/>
</dbReference>
<evidence type="ECO:0000256" key="5">
    <source>
        <dbReference type="ARBA" id="ARBA00023030"/>
    </source>
</evidence>
<keyword evidence="12" id="KW-0646">Protease inhibitor</keyword>
<keyword evidence="3" id="KW-0964">Secreted</keyword>
<reference evidence="12" key="1">
    <citation type="submission" date="2025-08" db="UniProtKB">
        <authorList>
            <consortium name="RefSeq"/>
        </authorList>
    </citation>
    <scope>IDENTIFICATION</scope>
    <source>
        <tissue evidence="12">Blood</tissue>
    </source>
</reference>
<gene>
    <name evidence="12" type="primary">LOC117657777</name>
</gene>
<dbReference type="GeneID" id="117657777"/>
<keyword evidence="6" id="KW-1015">Disulfide bond</keyword>
<keyword evidence="9" id="KW-0732">Signal</keyword>
<evidence type="ECO:0000256" key="3">
    <source>
        <dbReference type="ARBA" id="ARBA00022525"/>
    </source>
</evidence>
<accession>A0ABM3YTI5</accession>
<keyword evidence="5" id="KW-0339">Growth factor</keyword>
<name>A0ABM3YTI5_PANGU</name>
<evidence type="ECO:0000256" key="1">
    <source>
        <dbReference type="ARBA" id="ARBA00004613"/>
    </source>
</evidence>
<evidence type="ECO:0000256" key="4">
    <source>
        <dbReference type="ARBA" id="ARBA00022553"/>
    </source>
</evidence>
<evidence type="ECO:0000259" key="10">
    <source>
        <dbReference type="PROSITE" id="PS50189"/>
    </source>
</evidence>
<dbReference type="SMART" id="SM00206">
    <property type="entry name" value="NTR"/>
    <property type="match status" value="1"/>
</dbReference>
<protein>
    <recommendedName>
        <fullName evidence="2">Metalloproteinase inhibitor 1</fullName>
    </recommendedName>
    <alternativeName>
        <fullName evidence="8">Tissue inhibitor of metalloproteinases 1</fullName>
    </alternativeName>
</protein>
<dbReference type="PANTHER" id="PTHR11844:SF20">
    <property type="entry name" value="METALLOPROTEINASE INHIBITOR 1"/>
    <property type="match status" value="1"/>
</dbReference>
<keyword evidence="12" id="KW-0481">Metalloenzyme inhibitor</keyword>
<proteinExistence type="predicted"/>
<keyword evidence="11" id="KW-1185">Reference proteome</keyword>
<dbReference type="PANTHER" id="PTHR11844">
    <property type="entry name" value="METALLOPROTEASE INHIBITOR"/>
    <property type="match status" value="1"/>
</dbReference>
<dbReference type="RefSeq" id="XP_060539432.1">
    <property type="nucleotide sequence ID" value="XM_060683449.1"/>
</dbReference>
<evidence type="ECO:0000313" key="12">
    <source>
        <dbReference type="RefSeq" id="XP_060539432.1"/>
    </source>
</evidence>
<evidence type="ECO:0000256" key="6">
    <source>
        <dbReference type="ARBA" id="ARBA00023157"/>
    </source>
</evidence>
<evidence type="ECO:0000256" key="9">
    <source>
        <dbReference type="SAM" id="SignalP"/>
    </source>
</evidence>
<dbReference type="Pfam" id="PF00965">
    <property type="entry name" value="TIMP"/>
    <property type="match status" value="1"/>
</dbReference>
<dbReference type="PROSITE" id="PS50189">
    <property type="entry name" value="NTR"/>
    <property type="match status" value="1"/>
</dbReference>
<evidence type="ECO:0000256" key="2">
    <source>
        <dbReference type="ARBA" id="ARBA00013524"/>
    </source>
</evidence>